<organism evidence="2 4">
    <name type="scientific">Plasmodiophora brassicae</name>
    <name type="common">Clubroot disease agent</name>
    <dbReference type="NCBI Taxonomy" id="37360"/>
    <lineage>
        <taxon>Eukaryota</taxon>
        <taxon>Sar</taxon>
        <taxon>Rhizaria</taxon>
        <taxon>Endomyxa</taxon>
        <taxon>Phytomyxea</taxon>
        <taxon>Plasmodiophorida</taxon>
        <taxon>Plasmodiophoridae</taxon>
        <taxon>Plasmodiophora</taxon>
    </lineage>
</organism>
<keyword evidence="3" id="KW-0496">Mitochondrion</keyword>
<dbReference type="OMA" id="QQITMVM"/>
<feature type="region of interest" description="Disordered" evidence="1">
    <location>
        <begin position="173"/>
        <end position="198"/>
    </location>
</feature>
<evidence type="ECO:0000256" key="1">
    <source>
        <dbReference type="SAM" id="MobiDB-lite"/>
    </source>
</evidence>
<protein>
    <recommendedName>
        <fullName evidence="6">Chromatin-modifying protein 1a</fullName>
    </recommendedName>
</protein>
<geneLocation type="mitochondrion" evidence="3"/>
<dbReference type="Proteomes" id="UP000290189">
    <property type="component" value="Unassembled WGS sequence"/>
</dbReference>
<keyword evidence="4" id="KW-1185">Reference proteome</keyword>
<dbReference type="InterPro" id="IPR005024">
    <property type="entry name" value="Snf7_fam"/>
</dbReference>
<reference evidence="3 5" key="2">
    <citation type="submission" date="2018-03" db="EMBL/GenBank/DDBJ databases">
        <authorList>
            <person name="Fogelqvist J."/>
        </authorList>
    </citation>
    <scope>NUCLEOTIDE SEQUENCE [LARGE SCALE GENOMIC DNA]</scope>
</reference>
<evidence type="ECO:0000313" key="5">
    <source>
        <dbReference type="Proteomes" id="UP000290189"/>
    </source>
</evidence>
<evidence type="ECO:0000313" key="2">
    <source>
        <dbReference type="EMBL" id="CEO99638.1"/>
    </source>
</evidence>
<dbReference type="Gene3D" id="6.10.140.1230">
    <property type="match status" value="1"/>
</dbReference>
<dbReference type="STRING" id="37360.A0A0G4IWF5"/>
<gene>
    <name evidence="2" type="ORF">PBRA_007371</name>
    <name evidence="3" type="ORF">PLBR_LOCUS5242</name>
</gene>
<dbReference type="Proteomes" id="UP000039324">
    <property type="component" value="Unassembled WGS sequence"/>
</dbReference>
<name>A0A0G4IWF5_PLABS</name>
<accession>A0A0G4IWF5</accession>
<dbReference type="Pfam" id="PF03357">
    <property type="entry name" value="Snf7"/>
    <property type="match status" value="1"/>
</dbReference>
<dbReference type="EMBL" id="CDSF01000092">
    <property type="protein sequence ID" value="CEO99638.1"/>
    <property type="molecule type" value="Genomic_DNA"/>
</dbReference>
<dbReference type="OrthoDB" id="10266568at2759"/>
<proteinExistence type="predicted"/>
<dbReference type="EMBL" id="OVEO01000008">
    <property type="protein sequence ID" value="SPQ98027.1"/>
    <property type="molecule type" value="Genomic_DNA"/>
</dbReference>
<evidence type="ECO:0000313" key="3">
    <source>
        <dbReference type="EMBL" id="SPQ98027.1"/>
    </source>
</evidence>
<evidence type="ECO:0000313" key="4">
    <source>
        <dbReference type="Proteomes" id="UP000039324"/>
    </source>
</evidence>
<dbReference type="PANTHER" id="PTHR10476">
    <property type="entry name" value="CHARGED MULTIVESICULAR BODY PROTEIN"/>
    <property type="match status" value="1"/>
</dbReference>
<dbReference type="GO" id="GO:0007034">
    <property type="term" value="P:vacuolar transport"/>
    <property type="evidence" value="ECO:0007669"/>
    <property type="project" value="InterPro"/>
</dbReference>
<evidence type="ECO:0008006" key="6">
    <source>
        <dbReference type="Google" id="ProtNLM"/>
    </source>
</evidence>
<sequence length="198" mass="22230">MSLDDYVFNLRFMSKQLARQSVKAEKEEKASKLKCKKAMEKGNMDGARIYAQNAIRQKNEALNYLRLSSRIDAVAARCNTAAKTQTLTRAMGGVVKNMDKAMASMNLEAISSTMDKFEQQFEDLDLRAEYMDNAIGSSSALTTPDDQVQSLMHQVADEHNLEFQSNLNAVGVGKAKPQQVEEKEDDDLEERLKRLQGI</sequence>
<dbReference type="AlphaFoldDB" id="A0A0G4IWF5"/>
<reference evidence="2 4" key="1">
    <citation type="submission" date="2015-02" db="EMBL/GenBank/DDBJ databases">
        <authorList>
            <person name="Chooi Y.-H."/>
        </authorList>
    </citation>
    <scope>NUCLEOTIDE SEQUENCE [LARGE SCALE GENOMIC DNA]</scope>
    <source>
        <strain evidence="2">E3</strain>
    </source>
</reference>